<dbReference type="EMBL" id="BSSD01000002">
    <property type="protein sequence ID" value="GLW91189.1"/>
    <property type="molecule type" value="Genomic_DNA"/>
</dbReference>
<protein>
    <recommendedName>
        <fullName evidence="3">Phosphopantetheine attachment site</fullName>
    </recommendedName>
</protein>
<evidence type="ECO:0000313" key="2">
    <source>
        <dbReference type="Proteomes" id="UP001165042"/>
    </source>
</evidence>
<keyword evidence="2" id="KW-1185">Reference proteome</keyword>
<organism evidence="1 2">
    <name type="scientific">Actinokineospora globicatena</name>
    <dbReference type="NCBI Taxonomy" id="103729"/>
    <lineage>
        <taxon>Bacteria</taxon>
        <taxon>Bacillati</taxon>
        <taxon>Actinomycetota</taxon>
        <taxon>Actinomycetes</taxon>
        <taxon>Pseudonocardiales</taxon>
        <taxon>Pseudonocardiaceae</taxon>
        <taxon>Actinokineospora</taxon>
    </lineage>
</organism>
<dbReference type="Proteomes" id="UP001165042">
    <property type="component" value="Unassembled WGS sequence"/>
</dbReference>
<dbReference type="InterPro" id="IPR036736">
    <property type="entry name" value="ACP-like_sf"/>
</dbReference>
<dbReference type="SUPFAM" id="SSF47336">
    <property type="entry name" value="ACP-like"/>
    <property type="match status" value="1"/>
</dbReference>
<gene>
    <name evidence="1" type="ORF">Aglo03_20050</name>
</gene>
<dbReference type="AlphaFoldDB" id="A0A9W6V8P9"/>
<evidence type="ECO:0008006" key="3">
    <source>
        <dbReference type="Google" id="ProtNLM"/>
    </source>
</evidence>
<name>A0A9W6V8P9_9PSEU</name>
<proteinExistence type="predicted"/>
<accession>A0A9W6V8P9</accession>
<evidence type="ECO:0000313" key="1">
    <source>
        <dbReference type="EMBL" id="GLW91189.1"/>
    </source>
</evidence>
<reference evidence="1" key="1">
    <citation type="submission" date="2023-02" db="EMBL/GenBank/DDBJ databases">
        <title>Actinokineospora globicatena NBRC 15670.</title>
        <authorList>
            <person name="Ichikawa N."/>
            <person name="Sato H."/>
            <person name="Tonouchi N."/>
        </authorList>
    </citation>
    <scope>NUCLEOTIDE SEQUENCE</scope>
    <source>
        <strain evidence="1">NBRC 15670</strain>
    </source>
</reference>
<dbReference type="RefSeq" id="WP_253835465.1">
    <property type="nucleotide sequence ID" value="NZ_BAAAVC010000003.1"/>
</dbReference>
<sequence>MSETHAIKVYITTSFAPDVSPDELGDDYDLLANGVVESLHLLRLIAWLGERFEVNLEDADVAPEDFRTVATIHRTIAELRGVATAAR</sequence>
<comment type="caution">
    <text evidence="1">The sequence shown here is derived from an EMBL/GenBank/DDBJ whole genome shotgun (WGS) entry which is preliminary data.</text>
</comment>
<dbReference type="Gene3D" id="1.10.1200.10">
    <property type="entry name" value="ACP-like"/>
    <property type="match status" value="1"/>
</dbReference>